<dbReference type="CDD" id="cd00761">
    <property type="entry name" value="Glyco_tranf_GTA_type"/>
    <property type="match status" value="1"/>
</dbReference>
<evidence type="ECO:0000313" key="2">
    <source>
        <dbReference type="EMBL" id="MCF7569495.1"/>
    </source>
</evidence>
<accession>A0AAE3EPX4</accession>
<protein>
    <submittedName>
        <fullName evidence="2">Glycosyltransferase</fullName>
    </submittedName>
</protein>
<keyword evidence="3" id="KW-1185">Reference proteome</keyword>
<comment type="caution">
    <text evidence="2">The sequence shown here is derived from an EMBL/GenBank/DDBJ whole genome shotgun (WGS) entry which is preliminary data.</text>
</comment>
<name>A0AAE3EPX4_9FLAO</name>
<dbReference type="Proteomes" id="UP001199795">
    <property type="component" value="Unassembled WGS sequence"/>
</dbReference>
<gene>
    <name evidence="2" type="ORF">L3X37_14170</name>
</gene>
<feature type="domain" description="Glycosyltransferase 2-like" evidence="1">
    <location>
        <begin position="52"/>
        <end position="132"/>
    </location>
</feature>
<dbReference type="SUPFAM" id="SSF53448">
    <property type="entry name" value="Nucleotide-diphospho-sugar transferases"/>
    <property type="match status" value="1"/>
</dbReference>
<evidence type="ECO:0000259" key="1">
    <source>
        <dbReference type="Pfam" id="PF00535"/>
    </source>
</evidence>
<dbReference type="InterPro" id="IPR001173">
    <property type="entry name" value="Glyco_trans_2-like"/>
</dbReference>
<dbReference type="AlphaFoldDB" id="A0AAE3EPX4"/>
<dbReference type="InterPro" id="IPR029044">
    <property type="entry name" value="Nucleotide-diphossugar_trans"/>
</dbReference>
<dbReference type="Gene3D" id="3.90.550.10">
    <property type="entry name" value="Spore Coat Polysaccharide Biosynthesis Protein SpsA, Chain A"/>
    <property type="match status" value="1"/>
</dbReference>
<reference evidence="2" key="1">
    <citation type="submission" date="2022-01" db="EMBL/GenBank/DDBJ databases">
        <title>Draft genome sequence of Sabulilitoribacter arenilitoris KCTC 52401.</title>
        <authorList>
            <person name="Oh J.-S."/>
        </authorList>
    </citation>
    <scope>NUCLEOTIDE SEQUENCE</scope>
    <source>
        <strain evidence="2">HMF6543</strain>
    </source>
</reference>
<dbReference type="Pfam" id="PF00535">
    <property type="entry name" value="Glycos_transf_2"/>
    <property type="match status" value="1"/>
</dbReference>
<dbReference type="EMBL" id="JAKKDU010000020">
    <property type="protein sequence ID" value="MCF7569495.1"/>
    <property type="molecule type" value="Genomic_DNA"/>
</dbReference>
<organism evidence="2 3">
    <name type="scientific">Wocania arenilitoris</name>
    <dbReference type="NCBI Taxonomy" id="2044858"/>
    <lineage>
        <taxon>Bacteria</taxon>
        <taxon>Pseudomonadati</taxon>
        <taxon>Bacteroidota</taxon>
        <taxon>Flavobacteriia</taxon>
        <taxon>Flavobacteriales</taxon>
        <taxon>Flavobacteriaceae</taxon>
        <taxon>Wocania</taxon>
    </lineage>
</organism>
<evidence type="ECO:0000313" key="3">
    <source>
        <dbReference type="Proteomes" id="UP001199795"/>
    </source>
</evidence>
<proteinExistence type="predicted"/>
<dbReference type="RefSeq" id="WP_237240825.1">
    <property type="nucleotide sequence ID" value="NZ_JAKKDU010000020.1"/>
</dbReference>
<sequence length="279" mass="32825">MNKNIFDNDLKLEILISTMYKTSLSFLDNMFPHHDLKKLNLLIINQTEKGDELNSNYKNIRIINSYEKGLSISRNIAIKNAIGDICLIADDDVEYLPNFECKIFEAFSKLQHFSIIQFKIKTFSGVAYKNYPKLSKRLTRNKDLISASSIEIAFKRKEIIEKNILFNPLFGLGSYFKSGEEYLFFKKALKTNLEVYFENLFIVKHKLERSTSNVASDNFVETKAALYYYNYKNLSYAFLFKFIFFLLRKQKISFKQFTIKYKVGVAGINKFKELKRLYE</sequence>